<feature type="domain" description="Peptidase C1A papain C-terminal" evidence="8">
    <location>
        <begin position="113"/>
        <end position="323"/>
    </location>
</feature>
<dbReference type="FunFam" id="3.90.70.10:FF:000006">
    <property type="entry name" value="Cathepsin S"/>
    <property type="match status" value="1"/>
</dbReference>
<dbReference type="EMBL" id="JABFTP020000062">
    <property type="protein sequence ID" value="KAL3273383.1"/>
    <property type="molecule type" value="Genomic_DNA"/>
</dbReference>
<dbReference type="PROSITE" id="PS00139">
    <property type="entry name" value="THIOL_PROTEASE_CYS"/>
    <property type="match status" value="1"/>
</dbReference>
<evidence type="ECO:0000256" key="2">
    <source>
        <dbReference type="ARBA" id="ARBA00022670"/>
    </source>
</evidence>
<evidence type="ECO:0000256" key="4">
    <source>
        <dbReference type="ARBA" id="ARBA00022807"/>
    </source>
</evidence>
<protein>
    <recommendedName>
        <fullName evidence="12">Cathepsin L</fullName>
    </recommendedName>
</protein>
<dbReference type="SUPFAM" id="SSF54001">
    <property type="entry name" value="Cysteine proteinases"/>
    <property type="match status" value="1"/>
</dbReference>
<dbReference type="SMART" id="SM00848">
    <property type="entry name" value="Inhibitor_I29"/>
    <property type="match status" value="1"/>
</dbReference>
<keyword evidence="6" id="KW-1015">Disulfide bond</keyword>
<dbReference type="PROSITE" id="PS00639">
    <property type="entry name" value="THIOL_PROTEASE_HIS"/>
    <property type="match status" value="1"/>
</dbReference>
<evidence type="ECO:0000256" key="5">
    <source>
        <dbReference type="ARBA" id="ARBA00023145"/>
    </source>
</evidence>
<proteinExistence type="inferred from homology"/>
<evidence type="ECO:0000256" key="3">
    <source>
        <dbReference type="ARBA" id="ARBA00022801"/>
    </source>
</evidence>
<organism evidence="10 11">
    <name type="scientific">Cryptolaemus montrouzieri</name>
    <dbReference type="NCBI Taxonomy" id="559131"/>
    <lineage>
        <taxon>Eukaryota</taxon>
        <taxon>Metazoa</taxon>
        <taxon>Ecdysozoa</taxon>
        <taxon>Arthropoda</taxon>
        <taxon>Hexapoda</taxon>
        <taxon>Insecta</taxon>
        <taxon>Pterygota</taxon>
        <taxon>Neoptera</taxon>
        <taxon>Endopterygota</taxon>
        <taxon>Coleoptera</taxon>
        <taxon>Polyphaga</taxon>
        <taxon>Cucujiformia</taxon>
        <taxon>Coccinelloidea</taxon>
        <taxon>Coccinellidae</taxon>
        <taxon>Scymninae</taxon>
        <taxon>Scymnini</taxon>
        <taxon>Cryptolaemus</taxon>
    </lineage>
</organism>
<dbReference type="Pfam" id="PF08246">
    <property type="entry name" value="Inhibitor_I29"/>
    <property type="match status" value="1"/>
</dbReference>
<dbReference type="PANTHER" id="PTHR12411">
    <property type="entry name" value="CYSTEINE PROTEASE FAMILY C1-RELATED"/>
    <property type="match status" value="1"/>
</dbReference>
<evidence type="ECO:0008006" key="12">
    <source>
        <dbReference type="Google" id="ProtNLM"/>
    </source>
</evidence>
<dbReference type="InterPro" id="IPR039417">
    <property type="entry name" value="Peptidase_C1A_papain-like"/>
</dbReference>
<keyword evidence="4" id="KW-0788">Thiol protease</keyword>
<dbReference type="GO" id="GO:0006508">
    <property type="term" value="P:proteolysis"/>
    <property type="evidence" value="ECO:0007669"/>
    <property type="project" value="UniProtKB-KW"/>
</dbReference>
<keyword evidence="7" id="KW-0732">Signal</keyword>
<feature type="chain" id="PRO_5044822893" description="Cathepsin L" evidence="7">
    <location>
        <begin position="18"/>
        <end position="328"/>
    </location>
</feature>
<dbReference type="InterPro" id="IPR038765">
    <property type="entry name" value="Papain-like_cys_pep_sf"/>
</dbReference>
<dbReference type="SMART" id="SM00645">
    <property type="entry name" value="Pept_C1"/>
    <property type="match status" value="1"/>
</dbReference>
<dbReference type="CDD" id="cd02248">
    <property type="entry name" value="Peptidase_C1A"/>
    <property type="match status" value="1"/>
</dbReference>
<dbReference type="InterPro" id="IPR000668">
    <property type="entry name" value="Peptidase_C1A_C"/>
</dbReference>
<gene>
    <name evidence="10" type="ORF">HHI36_014831</name>
</gene>
<evidence type="ECO:0000313" key="10">
    <source>
        <dbReference type="EMBL" id="KAL3273383.1"/>
    </source>
</evidence>
<dbReference type="AlphaFoldDB" id="A0ABD2N447"/>
<comment type="caution">
    <text evidence="10">The sequence shown here is derived from an EMBL/GenBank/DDBJ whole genome shotgun (WGS) entry which is preliminary data.</text>
</comment>
<evidence type="ECO:0000259" key="9">
    <source>
        <dbReference type="SMART" id="SM00848"/>
    </source>
</evidence>
<dbReference type="InterPro" id="IPR025661">
    <property type="entry name" value="Pept_asp_AS"/>
</dbReference>
<dbReference type="InterPro" id="IPR013128">
    <property type="entry name" value="Peptidase_C1A"/>
</dbReference>
<name>A0ABD2N447_9CUCU</name>
<evidence type="ECO:0000256" key="7">
    <source>
        <dbReference type="SAM" id="SignalP"/>
    </source>
</evidence>
<evidence type="ECO:0000256" key="1">
    <source>
        <dbReference type="ARBA" id="ARBA00008455"/>
    </source>
</evidence>
<keyword evidence="2" id="KW-0645">Protease</keyword>
<keyword evidence="3" id="KW-0378">Hydrolase</keyword>
<dbReference type="Gene3D" id="3.90.70.10">
    <property type="entry name" value="Cysteine proteinases"/>
    <property type="match status" value="1"/>
</dbReference>
<dbReference type="PROSITE" id="PS00640">
    <property type="entry name" value="THIOL_PROTEASE_ASN"/>
    <property type="match status" value="1"/>
</dbReference>
<keyword evidence="5" id="KW-0865">Zymogen</keyword>
<feature type="signal peptide" evidence="7">
    <location>
        <begin position="1"/>
        <end position="17"/>
    </location>
</feature>
<evidence type="ECO:0000313" key="11">
    <source>
        <dbReference type="Proteomes" id="UP001516400"/>
    </source>
</evidence>
<sequence length="328" mass="37555">MKKNIWIVFLSLMSVESTPKKSIQQEWYEFQTKFRKTYMTYEDSDKRFNIFRENFGKIQLHNQLHFAGRIDHKQGITPFTDWTSEEFSGFINDNKLKLKKRGEKHYFKNNSILPEFVDWRLQGAVSEVKDQGHCGSCWSFSATGAIEGQAKLSLGKLISLSEQNLIDCATEDYGNLGCNGGDTNAAFDYVRDNGIEEEYEYPYVAKQGKCLQKNAKLYVTRYYFVEKNEEALKEAVALNGPISVGIEATVNLQNYAGGVYFDDTCTYNINHGVLVVGYGIENERPYWLIKNSWGSSWGEQGYLKLARNQYNNCQVASMASFPLVKNES</sequence>
<dbReference type="InterPro" id="IPR000169">
    <property type="entry name" value="Pept_cys_AS"/>
</dbReference>
<dbReference type="InterPro" id="IPR013201">
    <property type="entry name" value="Prot_inhib_I29"/>
</dbReference>
<accession>A0ABD2N447</accession>
<reference evidence="10 11" key="1">
    <citation type="journal article" date="2021" name="BMC Biol.">
        <title>Horizontally acquired antibacterial genes associated with adaptive radiation of ladybird beetles.</title>
        <authorList>
            <person name="Li H.S."/>
            <person name="Tang X.F."/>
            <person name="Huang Y.H."/>
            <person name="Xu Z.Y."/>
            <person name="Chen M.L."/>
            <person name="Du X.Y."/>
            <person name="Qiu B.Y."/>
            <person name="Chen P.T."/>
            <person name="Zhang W."/>
            <person name="Slipinski A."/>
            <person name="Escalona H.E."/>
            <person name="Waterhouse R.M."/>
            <person name="Zwick A."/>
            <person name="Pang H."/>
        </authorList>
    </citation>
    <scope>NUCLEOTIDE SEQUENCE [LARGE SCALE GENOMIC DNA]</scope>
    <source>
        <strain evidence="10">SYSU2018</strain>
    </source>
</reference>
<dbReference type="InterPro" id="IPR025660">
    <property type="entry name" value="Pept_his_AS"/>
</dbReference>
<evidence type="ECO:0000256" key="6">
    <source>
        <dbReference type="ARBA" id="ARBA00023157"/>
    </source>
</evidence>
<dbReference type="GO" id="GO:0008234">
    <property type="term" value="F:cysteine-type peptidase activity"/>
    <property type="evidence" value="ECO:0007669"/>
    <property type="project" value="UniProtKB-KW"/>
</dbReference>
<evidence type="ECO:0000259" key="8">
    <source>
        <dbReference type="SMART" id="SM00645"/>
    </source>
</evidence>
<dbReference type="PRINTS" id="PR00705">
    <property type="entry name" value="PAPAIN"/>
</dbReference>
<dbReference type="Proteomes" id="UP001516400">
    <property type="component" value="Unassembled WGS sequence"/>
</dbReference>
<feature type="domain" description="Cathepsin propeptide inhibitor" evidence="9">
    <location>
        <begin position="27"/>
        <end position="87"/>
    </location>
</feature>
<keyword evidence="11" id="KW-1185">Reference proteome</keyword>
<dbReference type="Pfam" id="PF00112">
    <property type="entry name" value="Peptidase_C1"/>
    <property type="match status" value="1"/>
</dbReference>
<comment type="similarity">
    <text evidence="1">Belongs to the peptidase C1 family.</text>
</comment>